<organism evidence="6 7">
    <name type="scientific">Mucor saturninus</name>
    <dbReference type="NCBI Taxonomy" id="64648"/>
    <lineage>
        <taxon>Eukaryota</taxon>
        <taxon>Fungi</taxon>
        <taxon>Fungi incertae sedis</taxon>
        <taxon>Mucoromycota</taxon>
        <taxon>Mucoromycotina</taxon>
        <taxon>Mucoromycetes</taxon>
        <taxon>Mucorales</taxon>
        <taxon>Mucorineae</taxon>
        <taxon>Mucoraceae</taxon>
        <taxon>Mucor</taxon>
    </lineage>
</organism>
<dbReference type="PROSITE" id="PS50217">
    <property type="entry name" value="BZIP"/>
    <property type="match status" value="1"/>
</dbReference>
<dbReference type="AlphaFoldDB" id="A0A8H7R1J5"/>
<evidence type="ECO:0000313" key="7">
    <source>
        <dbReference type="Proteomes" id="UP000603453"/>
    </source>
</evidence>
<evidence type="ECO:0000256" key="1">
    <source>
        <dbReference type="ARBA" id="ARBA00023015"/>
    </source>
</evidence>
<evidence type="ECO:0000259" key="5">
    <source>
        <dbReference type="PROSITE" id="PS50217"/>
    </source>
</evidence>
<dbReference type="PANTHER" id="PTHR11462">
    <property type="entry name" value="JUN TRANSCRIPTION FACTOR-RELATED"/>
    <property type="match status" value="1"/>
</dbReference>
<keyword evidence="1" id="KW-0805">Transcription regulation</keyword>
<evidence type="ECO:0000256" key="4">
    <source>
        <dbReference type="SAM" id="Coils"/>
    </source>
</evidence>
<protein>
    <recommendedName>
        <fullName evidence="5">BZIP domain-containing protein</fullName>
    </recommendedName>
</protein>
<evidence type="ECO:0000256" key="3">
    <source>
        <dbReference type="ARBA" id="ARBA00023163"/>
    </source>
</evidence>
<dbReference type="GO" id="GO:0001080">
    <property type="term" value="P:nitrogen catabolite activation of transcription from RNA polymerase II promoter"/>
    <property type="evidence" value="ECO:0007669"/>
    <property type="project" value="TreeGrafter"/>
</dbReference>
<dbReference type="InterPro" id="IPR050946">
    <property type="entry name" value="AP-1_TF_bZIP"/>
</dbReference>
<keyword evidence="7" id="KW-1185">Reference proteome</keyword>
<dbReference type="Pfam" id="PF07716">
    <property type="entry name" value="bZIP_2"/>
    <property type="match status" value="1"/>
</dbReference>
<feature type="domain" description="BZIP" evidence="5">
    <location>
        <begin position="161"/>
        <end position="224"/>
    </location>
</feature>
<keyword evidence="2" id="KW-0238">DNA-binding</keyword>
<keyword evidence="3" id="KW-0804">Transcription</keyword>
<dbReference type="GO" id="GO:1903833">
    <property type="term" value="P:positive regulation of cellular response to amino acid starvation"/>
    <property type="evidence" value="ECO:0007669"/>
    <property type="project" value="TreeGrafter"/>
</dbReference>
<dbReference type="InterPro" id="IPR004827">
    <property type="entry name" value="bZIP"/>
</dbReference>
<dbReference type="PANTHER" id="PTHR11462:SF35">
    <property type="entry name" value="TRANSCRIPTION FACTOR JRA"/>
    <property type="match status" value="1"/>
</dbReference>
<dbReference type="SUPFAM" id="SSF57959">
    <property type="entry name" value="Leucine zipper domain"/>
    <property type="match status" value="1"/>
</dbReference>
<dbReference type="Gene3D" id="3.30.160.60">
    <property type="entry name" value="Classic Zinc Finger"/>
    <property type="match status" value="1"/>
</dbReference>
<accession>A0A8H7R1J5</accession>
<dbReference type="CDD" id="cd12193">
    <property type="entry name" value="bZIP_GCN4"/>
    <property type="match status" value="1"/>
</dbReference>
<name>A0A8H7R1J5_9FUNG</name>
<dbReference type="GO" id="GO:0000981">
    <property type="term" value="F:DNA-binding transcription factor activity, RNA polymerase II-specific"/>
    <property type="evidence" value="ECO:0007669"/>
    <property type="project" value="TreeGrafter"/>
</dbReference>
<dbReference type="GO" id="GO:0005667">
    <property type="term" value="C:transcription regulator complex"/>
    <property type="evidence" value="ECO:0007669"/>
    <property type="project" value="TreeGrafter"/>
</dbReference>
<dbReference type="Proteomes" id="UP000603453">
    <property type="component" value="Unassembled WGS sequence"/>
</dbReference>
<comment type="caution">
    <text evidence="6">The sequence shown here is derived from an EMBL/GenBank/DDBJ whole genome shotgun (WGS) entry which is preliminary data.</text>
</comment>
<dbReference type="EMBL" id="JAEPRD010000067">
    <property type="protein sequence ID" value="KAG2201840.1"/>
    <property type="molecule type" value="Genomic_DNA"/>
</dbReference>
<dbReference type="OrthoDB" id="2257100at2759"/>
<sequence>MTTYQDLFNNMDPTTIDPSTISQQDALATLFPGIPSLNSNMIDDWLADELCKSGLIANSLDFLSGSDKQQQDILAMLPYSPPFSPTTSIATSDSPKTPCTVPLFPDIATVKPAATVAILPKVANILPRIAPRPTTAPVMVKEEPAPILKRRLTEVSPVVDQDEIALKRQKNTDAARRSRLKKLVKMEHLEERVADLEADNHRLNTRIAVLESEKAGLESKDISMEDRIRVLEAQLAEAHKALTKV</sequence>
<dbReference type="SMART" id="SM00338">
    <property type="entry name" value="BRLZ"/>
    <property type="match status" value="1"/>
</dbReference>
<dbReference type="GO" id="GO:0000978">
    <property type="term" value="F:RNA polymerase II cis-regulatory region sequence-specific DNA binding"/>
    <property type="evidence" value="ECO:0007669"/>
    <property type="project" value="TreeGrafter"/>
</dbReference>
<proteinExistence type="predicted"/>
<feature type="coiled-coil region" evidence="4">
    <location>
        <begin position="179"/>
        <end position="220"/>
    </location>
</feature>
<evidence type="ECO:0000256" key="2">
    <source>
        <dbReference type="ARBA" id="ARBA00023125"/>
    </source>
</evidence>
<evidence type="ECO:0000313" key="6">
    <source>
        <dbReference type="EMBL" id="KAG2201840.1"/>
    </source>
</evidence>
<gene>
    <name evidence="6" type="ORF">INT47_004397</name>
</gene>
<dbReference type="InterPro" id="IPR046347">
    <property type="entry name" value="bZIP_sf"/>
</dbReference>
<keyword evidence="4" id="KW-0175">Coiled coil</keyword>
<reference evidence="6" key="1">
    <citation type="submission" date="2020-12" db="EMBL/GenBank/DDBJ databases">
        <title>Metabolic potential, ecology and presence of endohyphal bacteria is reflected in genomic diversity of Mucoromycotina.</title>
        <authorList>
            <person name="Muszewska A."/>
            <person name="Okrasinska A."/>
            <person name="Steczkiewicz K."/>
            <person name="Drgas O."/>
            <person name="Orlowska M."/>
            <person name="Perlinska-Lenart U."/>
            <person name="Aleksandrzak-Piekarczyk T."/>
            <person name="Szatraj K."/>
            <person name="Zielenkiewicz U."/>
            <person name="Pilsyk S."/>
            <person name="Malc E."/>
            <person name="Mieczkowski P."/>
            <person name="Kruszewska J.S."/>
            <person name="Biernat P."/>
            <person name="Pawlowska J."/>
        </authorList>
    </citation>
    <scope>NUCLEOTIDE SEQUENCE</scope>
    <source>
        <strain evidence="6">WA0000017839</strain>
    </source>
</reference>
<dbReference type="PROSITE" id="PS00036">
    <property type="entry name" value="BZIP_BASIC"/>
    <property type="match status" value="1"/>
</dbReference>